<evidence type="ECO:0000313" key="2">
    <source>
        <dbReference type="Proteomes" id="UP000234145"/>
    </source>
</evidence>
<name>A0A2H9P9B7_9BACT</name>
<dbReference type="EMBL" id="PFMS01000122">
    <property type="protein sequence ID" value="PIZ14832.1"/>
    <property type="molecule type" value="Genomic_DNA"/>
</dbReference>
<accession>A0A2H9P9B7</accession>
<protein>
    <submittedName>
        <fullName evidence="1">Uncharacterized protein</fullName>
    </submittedName>
</protein>
<dbReference type="Proteomes" id="UP000234145">
    <property type="component" value="Unassembled WGS sequence"/>
</dbReference>
<dbReference type="AlphaFoldDB" id="A0A2H9P9B7"/>
<organism evidence="1 2">
    <name type="scientific">Candidatus Desantisbacteria bacterium CG_4_10_14_0_8_um_filter_39_17</name>
    <dbReference type="NCBI Taxonomy" id="1974542"/>
    <lineage>
        <taxon>Bacteria</taxon>
        <taxon>Candidatus Desantisiibacteriota</taxon>
    </lineage>
</organism>
<gene>
    <name evidence="1" type="ORF">COY51_07150</name>
</gene>
<comment type="caution">
    <text evidence="1">The sequence shown here is derived from an EMBL/GenBank/DDBJ whole genome shotgun (WGS) entry which is preliminary data.</text>
</comment>
<evidence type="ECO:0000313" key="1">
    <source>
        <dbReference type="EMBL" id="PIZ14832.1"/>
    </source>
</evidence>
<reference evidence="2" key="1">
    <citation type="submission" date="2017-09" db="EMBL/GenBank/DDBJ databases">
        <title>Depth-based differentiation of microbial function through sediment-hosted aquifers and enrichment of novel symbionts in the deep terrestrial subsurface.</title>
        <authorList>
            <person name="Probst A.J."/>
            <person name="Ladd B."/>
            <person name="Jarett J.K."/>
            <person name="Geller-Mcgrath D.E."/>
            <person name="Sieber C.M.K."/>
            <person name="Emerson J.B."/>
            <person name="Anantharaman K."/>
            <person name="Thomas B.C."/>
            <person name="Malmstrom R."/>
            <person name="Stieglmeier M."/>
            <person name="Klingl A."/>
            <person name="Woyke T."/>
            <person name="Ryan C.M."/>
            <person name="Banfield J.F."/>
        </authorList>
    </citation>
    <scope>NUCLEOTIDE SEQUENCE [LARGE SCALE GENOMIC DNA]</scope>
</reference>
<sequence length="72" mass="8363">MLTTTLDQILSSVKKLGPEEKILLWQKLETDITSVTARIRNQARNLKLDKLSLVQIDNFIQELRKNRVQSNN</sequence>
<proteinExistence type="predicted"/>